<organism evidence="1">
    <name type="scientific">uncultured Desulfobacterium sp</name>
    <dbReference type="NCBI Taxonomy" id="201089"/>
    <lineage>
        <taxon>Bacteria</taxon>
        <taxon>Pseudomonadati</taxon>
        <taxon>Thermodesulfobacteriota</taxon>
        <taxon>Desulfobacteria</taxon>
        <taxon>Desulfobacterales</taxon>
        <taxon>Desulfobacteriaceae</taxon>
        <taxon>Desulfobacterium</taxon>
        <taxon>environmental samples</taxon>
    </lineage>
</organism>
<dbReference type="EMBL" id="OJIN01000093">
    <property type="protein sequence ID" value="SPD73377.1"/>
    <property type="molecule type" value="Genomic_DNA"/>
</dbReference>
<protein>
    <submittedName>
        <fullName evidence="1">Uncharacterized protein</fullName>
    </submittedName>
</protein>
<name>A0A445MV45_9BACT</name>
<accession>A0A445MV45</accession>
<evidence type="ECO:0000313" key="1">
    <source>
        <dbReference type="EMBL" id="SPD73377.1"/>
    </source>
</evidence>
<gene>
    <name evidence="1" type="ORF">PITCH_A1820006</name>
</gene>
<sequence>MFRPYAFFISGIKKFFDAFMLERFNHKLLVT</sequence>
<dbReference type="AlphaFoldDB" id="A0A445MV45"/>
<reference evidence="1" key="1">
    <citation type="submission" date="2018-01" db="EMBL/GenBank/DDBJ databases">
        <authorList>
            <person name="Regsiter A."/>
            <person name="William W."/>
        </authorList>
    </citation>
    <scope>NUCLEOTIDE SEQUENCE</scope>
    <source>
        <strain evidence="1">TRIP AH-1</strain>
    </source>
</reference>
<proteinExistence type="predicted"/>